<dbReference type="PROSITE" id="PS50088">
    <property type="entry name" value="ANK_REPEAT"/>
    <property type="match status" value="2"/>
</dbReference>
<sequence>MQYPNDFEYFEDVEKMSIGILSDKKLRNIRPAIKKIIDSFQINRIDNDLNYDEKFYLLLKCIRNKSLNYFMQFAIIFNEIDLSDEENLLLNTACGHEMYDVVKYLIENGASVTYNNNKAIKIAACYNNNTNIIRYLIDSGADPHIDEEYPLCIATQTGNVEIFTLLLKYNCNINARNNYCLKTSVFNYFSRGLIDLLLEHGANVHCNNEYVLRYAVYMCDIYLVNKFLQYGANINSITNDCLLQVIKNGDIRLIKLLINHNVDFSRVNNEKIKANKTTEKINLLINQGVDHSVLLNLLVKDKDINDEFNSD</sequence>
<dbReference type="PROSITE" id="PS50297">
    <property type="entry name" value="ANK_REP_REGION"/>
    <property type="match status" value="1"/>
</dbReference>
<organism evidence="3 4">
    <name type="scientific">Acanthamoeba polyphaga moumouvirus</name>
    <dbReference type="NCBI Taxonomy" id="1269028"/>
    <lineage>
        <taxon>Viruses</taxon>
        <taxon>Varidnaviria</taxon>
        <taxon>Bamfordvirae</taxon>
        <taxon>Nucleocytoviricota</taxon>
        <taxon>Megaviricetes</taxon>
        <taxon>Imitervirales</taxon>
        <taxon>Mimiviridae</taxon>
        <taxon>Megamimivirinae</taxon>
        <taxon>Moumouvirus</taxon>
    </lineage>
</organism>
<dbReference type="RefSeq" id="YP_007354092.1">
    <property type="nucleotide sequence ID" value="NC_020104.1"/>
</dbReference>
<keyword evidence="4" id="KW-1185">Reference proteome</keyword>
<dbReference type="Gene3D" id="1.25.40.20">
    <property type="entry name" value="Ankyrin repeat-containing domain"/>
    <property type="match status" value="1"/>
</dbReference>
<dbReference type="InterPro" id="IPR002110">
    <property type="entry name" value="Ankyrin_rpt"/>
</dbReference>
<dbReference type="Proteomes" id="UP000201640">
    <property type="component" value="Segment"/>
</dbReference>
<evidence type="ECO:0000256" key="1">
    <source>
        <dbReference type="ARBA" id="ARBA00022737"/>
    </source>
</evidence>
<dbReference type="SMART" id="SM00248">
    <property type="entry name" value="ANK"/>
    <property type="match status" value="6"/>
</dbReference>
<protein>
    <submittedName>
        <fullName evidence="3">Ankyrin repeat protein</fullName>
    </submittedName>
</protein>
<dbReference type="Pfam" id="PF12796">
    <property type="entry name" value="Ank_2"/>
    <property type="match status" value="1"/>
</dbReference>
<accession>L7RBW8</accession>
<dbReference type="PANTHER" id="PTHR24198">
    <property type="entry name" value="ANKYRIN REPEAT AND PROTEIN KINASE DOMAIN-CONTAINING PROTEIN"/>
    <property type="match status" value="1"/>
</dbReference>
<evidence type="ECO:0000313" key="4">
    <source>
        <dbReference type="Proteomes" id="UP000201640"/>
    </source>
</evidence>
<evidence type="ECO:0000256" key="2">
    <source>
        <dbReference type="ARBA" id="ARBA00023043"/>
    </source>
</evidence>
<gene>
    <name evidence="3" type="ORF">Moumou_00112</name>
</gene>
<dbReference type="EMBL" id="JX962719">
    <property type="protein sequence ID" value="AGC01656.1"/>
    <property type="molecule type" value="Genomic_DNA"/>
</dbReference>
<evidence type="ECO:0000313" key="3">
    <source>
        <dbReference type="EMBL" id="AGC01656.1"/>
    </source>
</evidence>
<name>L7RBW8_9VIRU</name>
<dbReference type="KEGG" id="vg:14446026"/>
<dbReference type="PANTHER" id="PTHR24198:SF165">
    <property type="entry name" value="ANKYRIN REPEAT-CONTAINING PROTEIN-RELATED"/>
    <property type="match status" value="1"/>
</dbReference>
<dbReference type="InterPro" id="IPR036770">
    <property type="entry name" value="Ankyrin_rpt-contain_sf"/>
</dbReference>
<proteinExistence type="predicted"/>
<dbReference type="OrthoDB" id="30451at10239"/>
<dbReference type="SUPFAM" id="SSF48403">
    <property type="entry name" value="Ankyrin repeat"/>
    <property type="match status" value="1"/>
</dbReference>
<dbReference type="GeneID" id="14446026"/>
<keyword evidence="2" id="KW-0040">ANK repeat</keyword>
<reference evidence="3 4" key="1">
    <citation type="journal article" date="2012" name="Genome Biol. Evol.">
        <title>Related Giant Viruses in Distant Locations and Different Habitats: Acanthamoeba polyphaga moumouvirus Represents a Third Lineage of the Mimiviridae That Is Close to the Megavirus Lineage.</title>
        <authorList>
            <person name="Yoosuf N."/>
            <person name="Yutin N."/>
            <person name="Colson P."/>
            <person name="Shabalina S.A."/>
            <person name="Pagnier I."/>
            <person name="Robert C."/>
            <person name="Azza S."/>
            <person name="Klose T."/>
            <person name="Wong J."/>
            <person name="Rossmann M.G."/>
            <person name="La Scola B."/>
            <person name="Raoult D."/>
            <person name="Koonin E.V."/>
        </authorList>
    </citation>
    <scope>NUCLEOTIDE SEQUENCE [LARGE SCALE GENOMIC DNA]</scope>
    <source>
        <strain evidence="3 4">M10A</strain>
    </source>
</reference>
<keyword evidence="1" id="KW-0677">Repeat</keyword>